<keyword evidence="2 4" id="KW-0238">DNA-binding</keyword>
<evidence type="ECO:0000256" key="2">
    <source>
        <dbReference type="ARBA" id="ARBA00023125"/>
    </source>
</evidence>
<dbReference type="GO" id="GO:0003700">
    <property type="term" value="F:DNA-binding transcription factor activity"/>
    <property type="evidence" value="ECO:0007669"/>
    <property type="project" value="TreeGrafter"/>
</dbReference>
<dbReference type="Proteomes" id="UP000433309">
    <property type="component" value="Unassembled WGS sequence"/>
</dbReference>
<dbReference type="EMBL" id="WKJK01000003">
    <property type="protein sequence ID" value="MRW89998.1"/>
    <property type="molecule type" value="Genomic_DNA"/>
</dbReference>
<evidence type="ECO:0000256" key="1">
    <source>
        <dbReference type="ARBA" id="ARBA00023015"/>
    </source>
</evidence>
<comment type="caution">
    <text evidence="6">The sequence shown here is derived from an EMBL/GenBank/DDBJ whole genome shotgun (WGS) entry which is preliminary data.</text>
</comment>
<keyword evidence="7" id="KW-1185">Reference proteome</keyword>
<evidence type="ECO:0000256" key="4">
    <source>
        <dbReference type="PROSITE-ProRule" id="PRU00335"/>
    </source>
</evidence>
<name>A0A6I2KVM1_9BURK</name>
<dbReference type="GO" id="GO:0000976">
    <property type="term" value="F:transcription cis-regulatory region binding"/>
    <property type="evidence" value="ECO:0007669"/>
    <property type="project" value="TreeGrafter"/>
</dbReference>
<dbReference type="AlphaFoldDB" id="A0A6I2KVM1"/>
<dbReference type="Pfam" id="PF13305">
    <property type="entry name" value="TetR_C_33"/>
    <property type="match status" value="1"/>
</dbReference>
<protein>
    <submittedName>
        <fullName evidence="6">TetR family transcriptional regulator</fullName>
    </submittedName>
</protein>
<dbReference type="PANTHER" id="PTHR30055">
    <property type="entry name" value="HTH-TYPE TRANSCRIPTIONAL REGULATOR RUTR"/>
    <property type="match status" value="1"/>
</dbReference>
<feature type="DNA-binding region" description="H-T-H motif" evidence="4">
    <location>
        <begin position="36"/>
        <end position="55"/>
    </location>
</feature>
<evidence type="ECO:0000259" key="5">
    <source>
        <dbReference type="PROSITE" id="PS50977"/>
    </source>
</evidence>
<evidence type="ECO:0000313" key="6">
    <source>
        <dbReference type="EMBL" id="MRW89998.1"/>
    </source>
</evidence>
<dbReference type="InterPro" id="IPR009057">
    <property type="entry name" value="Homeodomain-like_sf"/>
</dbReference>
<dbReference type="PANTHER" id="PTHR30055:SF220">
    <property type="entry name" value="TETR-FAMILY REGULATORY PROTEIN"/>
    <property type="match status" value="1"/>
</dbReference>
<gene>
    <name evidence="6" type="ORF">GJ699_08395</name>
</gene>
<evidence type="ECO:0000256" key="3">
    <source>
        <dbReference type="ARBA" id="ARBA00023163"/>
    </source>
</evidence>
<keyword evidence="1" id="KW-0805">Transcription regulation</keyword>
<dbReference type="InterPro" id="IPR025996">
    <property type="entry name" value="MT1864/Rv1816-like_C"/>
</dbReference>
<reference evidence="6 7" key="1">
    <citation type="submission" date="2019-11" db="EMBL/GenBank/DDBJ databases">
        <title>Novel species isolated from a subtropical stream in China.</title>
        <authorList>
            <person name="Lu H."/>
        </authorList>
    </citation>
    <scope>NUCLEOTIDE SEQUENCE [LARGE SCALE GENOMIC DNA]</scope>
    <source>
        <strain evidence="6 7">FT80W</strain>
    </source>
</reference>
<evidence type="ECO:0000313" key="7">
    <source>
        <dbReference type="Proteomes" id="UP000433309"/>
    </source>
</evidence>
<dbReference type="Pfam" id="PF00440">
    <property type="entry name" value="TetR_N"/>
    <property type="match status" value="1"/>
</dbReference>
<dbReference type="SUPFAM" id="SSF48498">
    <property type="entry name" value="Tetracyclin repressor-like, C-terminal domain"/>
    <property type="match status" value="1"/>
</dbReference>
<organism evidence="6 7">
    <name type="scientific">Duganella guangzhouensis</name>
    <dbReference type="NCBI Taxonomy" id="2666084"/>
    <lineage>
        <taxon>Bacteria</taxon>
        <taxon>Pseudomonadati</taxon>
        <taxon>Pseudomonadota</taxon>
        <taxon>Betaproteobacteria</taxon>
        <taxon>Burkholderiales</taxon>
        <taxon>Oxalobacteraceae</taxon>
        <taxon>Telluria group</taxon>
        <taxon>Duganella</taxon>
    </lineage>
</organism>
<dbReference type="InterPro" id="IPR036271">
    <property type="entry name" value="Tet_transcr_reg_TetR-rel_C_sf"/>
</dbReference>
<dbReference type="PROSITE" id="PS50977">
    <property type="entry name" value="HTH_TETR_2"/>
    <property type="match status" value="1"/>
</dbReference>
<proteinExistence type="predicted"/>
<sequence length="202" mass="22022">MERCMARETYHHGELRLALIDSARALLTEQGIEAFSLREAARRAGVSPAAPAYHFGDASGLLTAVAMQGFAELTQTLVARAAGTRTPADKLQVLGRAYIQFAFDHPALFHLMFRKDKLRITDDLKTLAIAAFEPLQQAVCAAAGVNDISPELLASMLAAWSMVHGFAHLALDGQFERFSGTQSMEAFCDRYIPLAIAQLKIS</sequence>
<dbReference type="SUPFAM" id="SSF46689">
    <property type="entry name" value="Homeodomain-like"/>
    <property type="match status" value="1"/>
</dbReference>
<dbReference type="PRINTS" id="PR00455">
    <property type="entry name" value="HTHTETR"/>
</dbReference>
<dbReference type="InterPro" id="IPR001647">
    <property type="entry name" value="HTH_TetR"/>
</dbReference>
<dbReference type="Gene3D" id="1.10.357.10">
    <property type="entry name" value="Tetracycline Repressor, domain 2"/>
    <property type="match status" value="1"/>
</dbReference>
<dbReference type="InterPro" id="IPR050109">
    <property type="entry name" value="HTH-type_TetR-like_transc_reg"/>
</dbReference>
<keyword evidence="3" id="KW-0804">Transcription</keyword>
<accession>A0A6I2KVM1</accession>
<feature type="domain" description="HTH tetR-type" evidence="5">
    <location>
        <begin position="13"/>
        <end position="73"/>
    </location>
</feature>